<evidence type="ECO:0000313" key="3">
    <source>
        <dbReference type="Proteomes" id="UP000027604"/>
    </source>
</evidence>
<sequence length="48" mass="5661">MDKCIHGLDCPINKIIGTILLGLKYFHYFYNIKQRRLPNKNGTRRISP</sequence>
<feature type="transmembrane region" description="Helical" evidence="1">
    <location>
        <begin position="12"/>
        <end position="30"/>
    </location>
</feature>
<dbReference type="AlphaFoldDB" id="W0V366"/>
<dbReference type="HOGENOM" id="CLU_3153756_0_0_4"/>
<organism evidence="2 3">
    <name type="scientific">Janthinobacterium agaricidamnosum NBRC 102515 = DSM 9628</name>
    <dbReference type="NCBI Taxonomy" id="1349767"/>
    <lineage>
        <taxon>Bacteria</taxon>
        <taxon>Pseudomonadati</taxon>
        <taxon>Pseudomonadota</taxon>
        <taxon>Betaproteobacteria</taxon>
        <taxon>Burkholderiales</taxon>
        <taxon>Oxalobacteraceae</taxon>
        <taxon>Janthinobacterium</taxon>
    </lineage>
</organism>
<dbReference type="STRING" id="1349767.GJA_1144"/>
<name>W0V366_9BURK</name>
<proteinExistence type="predicted"/>
<keyword evidence="1" id="KW-0472">Membrane</keyword>
<accession>W0V366</accession>
<keyword evidence="1" id="KW-1133">Transmembrane helix</keyword>
<gene>
    <name evidence="2" type="ORF">GJA_1144</name>
</gene>
<protein>
    <submittedName>
        <fullName evidence="2">Uncharacterized protein</fullName>
    </submittedName>
</protein>
<evidence type="ECO:0000256" key="1">
    <source>
        <dbReference type="SAM" id="Phobius"/>
    </source>
</evidence>
<reference evidence="2 3" key="1">
    <citation type="journal article" date="2015" name="Genome Announc.">
        <title>Genome Sequence of Mushroom Soft-Rot Pathogen Janthinobacterium agaricidamnosum.</title>
        <authorList>
            <person name="Graupner K."/>
            <person name="Lackner G."/>
            <person name="Hertweck C."/>
        </authorList>
    </citation>
    <scope>NUCLEOTIDE SEQUENCE [LARGE SCALE GENOMIC DNA]</scope>
    <source>
        <strain evidence="3">NBRC 102515 / DSM 9628</strain>
    </source>
</reference>
<dbReference type="Proteomes" id="UP000027604">
    <property type="component" value="Chromosome I"/>
</dbReference>
<dbReference type="PATRIC" id="fig|1349767.4.peg.2867"/>
<evidence type="ECO:0000313" key="2">
    <source>
        <dbReference type="EMBL" id="CDG81798.1"/>
    </source>
</evidence>
<dbReference type="EMBL" id="HG322949">
    <property type="protein sequence ID" value="CDG81798.1"/>
    <property type="molecule type" value="Genomic_DNA"/>
</dbReference>
<keyword evidence="3" id="KW-1185">Reference proteome</keyword>
<keyword evidence="1" id="KW-0812">Transmembrane</keyword>
<dbReference type="KEGG" id="jag:GJA_1144"/>